<evidence type="ECO:0000313" key="3">
    <source>
        <dbReference type="Proteomes" id="UP000314983"/>
    </source>
</evidence>
<name>A0A4W4FIC5_ELEEL</name>
<dbReference type="PANTHER" id="PTHR46298">
    <property type="entry name" value="ANDROGLOBIN"/>
    <property type="match status" value="1"/>
</dbReference>
<organism evidence="2 3">
    <name type="scientific">Electrophorus electricus</name>
    <name type="common">Electric eel</name>
    <name type="synonym">Gymnotus electricus</name>
    <dbReference type="NCBI Taxonomy" id="8005"/>
    <lineage>
        <taxon>Eukaryota</taxon>
        <taxon>Metazoa</taxon>
        <taxon>Chordata</taxon>
        <taxon>Craniata</taxon>
        <taxon>Vertebrata</taxon>
        <taxon>Euteleostomi</taxon>
        <taxon>Actinopterygii</taxon>
        <taxon>Neopterygii</taxon>
        <taxon>Teleostei</taxon>
        <taxon>Ostariophysi</taxon>
        <taxon>Gymnotiformes</taxon>
        <taxon>Gymnotoidei</taxon>
        <taxon>Gymnotidae</taxon>
        <taxon>Electrophorus</taxon>
    </lineage>
</organism>
<dbReference type="SUPFAM" id="SSF54001">
    <property type="entry name" value="Cysteine proteinases"/>
    <property type="match status" value="1"/>
</dbReference>
<reference evidence="2" key="4">
    <citation type="submission" date="2025-08" db="UniProtKB">
        <authorList>
            <consortium name="Ensembl"/>
        </authorList>
    </citation>
    <scope>IDENTIFICATION</scope>
</reference>
<reference evidence="2" key="3">
    <citation type="submission" date="2020-05" db="EMBL/GenBank/DDBJ databases">
        <title>Electrophorus electricus (electric eel) genome, fEleEle1, primary haplotype.</title>
        <authorList>
            <person name="Myers G."/>
            <person name="Meyer A."/>
            <person name="Fedrigo O."/>
            <person name="Formenti G."/>
            <person name="Rhie A."/>
            <person name="Tracey A."/>
            <person name="Sims Y."/>
            <person name="Jarvis E.D."/>
        </authorList>
    </citation>
    <scope>NUCLEOTIDE SEQUENCE [LARGE SCALE GENOMIC DNA]</scope>
</reference>
<dbReference type="OMA" id="LYWMVRI"/>
<dbReference type="STRING" id="8005.ENSEEEP00000023895"/>
<reference evidence="3" key="1">
    <citation type="journal article" date="2014" name="Science">
        <title>Nonhuman genetics. Genomic basis for the convergent evolution of electric organs.</title>
        <authorList>
            <person name="Gallant J.R."/>
            <person name="Traeger L.L."/>
            <person name="Volkening J.D."/>
            <person name="Moffett H."/>
            <person name="Chen P.H."/>
            <person name="Novina C.D."/>
            <person name="Phillips G.N.Jr."/>
            <person name="Anand R."/>
            <person name="Wells G.B."/>
            <person name="Pinch M."/>
            <person name="Guth R."/>
            <person name="Unguez G.A."/>
            <person name="Albert J.S."/>
            <person name="Zakon H.H."/>
            <person name="Samanta M.P."/>
            <person name="Sussman M.R."/>
        </authorList>
    </citation>
    <scope>NUCLEOTIDE SEQUENCE [LARGE SCALE GENOMIC DNA]</scope>
</reference>
<evidence type="ECO:0008006" key="4">
    <source>
        <dbReference type="Google" id="ProtNLM"/>
    </source>
</evidence>
<evidence type="ECO:0000256" key="1">
    <source>
        <dbReference type="SAM" id="MobiDB-lite"/>
    </source>
</evidence>
<feature type="region of interest" description="Disordered" evidence="1">
    <location>
        <begin position="21"/>
        <end position="49"/>
    </location>
</feature>
<evidence type="ECO:0000313" key="2">
    <source>
        <dbReference type="Ensembl" id="ENSEEEP00000023895.2"/>
    </source>
</evidence>
<dbReference type="PANTHER" id="PTHR46298:SF1">
    <property type="entry name" value="ANDROGLOBIN"/>
    <property type="match status" value="1"/>
</dbReference>
<dbReference type="GeneTree" id="ENSGT00390000014904"/>
<keyword evidence="3" id="KW-1185">Reference proteome</keyword>
<accession>A0A4W4FIC5</accession>
<dbReference type="AlphaFoldDB" id="A0A4W4FIC5"/>
<dbReference type="Ensembl" id="ENSEEET00000024165.2">
    <property type="protein sequence ID" value="ENSEEEP00000023895.2"/>
    <property type="gene ID" value="ENSEEEG00000011598.2"/>
</dbReference>
<sequence length="172" mass="19507">GTGEMKRSRLPIWPEWNETEVSAEKWDAAKGGKDGKAGKSPLSQLFEDPEGKVELPPSLKAHTWKRPSDYIVNKVPVVVENEADFDLRSANEHLLSSELIRCIISEIYIVWKVCIPAGVEDKAVSVDTAPNPWRPWEHIYSLCKVAKGHMPLYNAYGKYVVRLYWMVSSDHT</sequence>
<protein>
    <recommendedName>
        <fullName evidence="4">Androglobin</fullName>
    </recommendedName>
</protein>
<dbReference type="InterPro" id="IPR038765">
    <property type="entry name" value="Papain-like_cys_pep_sf"/>
</dbReference>
<dbReference type="InterPro" id="IPR053033">
    <property type="entry name" value="Androglobin-like"/>
</dbReference>
<dbReference type="Proteomes" id="UP000314983">
    <property type="component" value="Chromosome 8"/>
</dbReference>
<feature type="compositionally biased region" description="Basic and acidic residues" evidence="1">
    <location>
        <begin position="22"/>
        <end position="37"/>
    </location>
</feature>
<reference evidence="2" key="5">
    <citation type="submission" date="2025-09" db="UniProtKB">
        <authorList>
            <consortium name="Ensembl"/>
        </authorList>
    </citation>
    <scope>IDENTIFICATION</scope>
</reference>
<reference evidence="3" key="2">
    <citation type="journal article" date="2017" name="Sci. Adv.">
        <title>A tail of two voltages: Proteomic comparison of the three electric organs of the electric eel.</title>
        <authorList>
            <person name="Traeger L.L."/>
            <person name="Sabat G."/>
            <person name="Barrett-Wilt G.A."/>
            <person name="Wells G.B."/>
            <person name="Sussman M.R."/>
        </authorList>
    </citation>
    <scope>NUCLEOTIDE SEQUENCE [LARGE SCALE GENOMIC DNA]</scope>
</reference>
<proteinExistence type="predicted"/>